<comment type="caution">
    <text evidence="1">The sequence shown here is derived from an EMBL/GenBank/DDBJ whole genome shotgun (WGS) entry which is preliminary data.</text>
</comment>
<dbReference type="EMBL" id="PDNA01000022">
    <property type="protein sequence ID" value="PGH23576.1"/>
    <property type="molecule type" value="Genomic_DNA"/>
</dbReference>
<accession>A0A2B7YPI8</accession>
<gene>
    <name evidence="1" type="ORF">AJ80_02356</name>
</gene>
<sequence>MATECELGKYTLLRHSLIILQQMTLCDTAFSNEGRRLLGNGPSTQLKRITCMQRPEIGNDWHKTGIAFERMEEDATTARPTGGKLRHKTKSYFTAGRIPVSWDMVM</sequence>
<reference evidence="1 2" key="1">
    <citation type="submission" date="2017-10" db="EMBL/GenBank/DDBJ databases">
        <title>Comparative genomics in systemic dimorphic fungi from Ajellomycetaceae.</title>
        <authorList>
            <person name="Munoz J.F."/>
            <person name="Mcewen J.G."/>
            <person name="Clay O.K."/>
            <person name="Cuomo C.A."/>
        </authorList>
    </citation>
    <scope>NUCLEOTIDE SEQUENCE [LARGE SCALE GENOMIC DNA]</scope>
    <source>
        <strain evidence="1 2">UAMH7299</strain>
    </source>
</reference>
<evidence type="ECO:0000313" key="1">
    <source>
        <dbReference type="EMBL" id="PGH23576.1"/>
    </source>
</evidence>
<protein>
    <submittedName>
        <fullName evidence="1">Uncharacterized protein</fullName>
    </submittedName>
</protein>
<name>A0A2B7YPI8_POLH7</name>
<proteinExistence type="predicted"/>
<dbReference type="Proteomes" id="UP000224634">
    <property type="component" value="Unassembled WGS sequence"/>
</dbReference>
<evidence type="ECO:0000313" key="2">
    <source>
        <dbReference type="Proteomes" id="UP000224634"/>
    </source>
</evidence>
<dbReference type="AlphaFoldDB" id="A0A2B7YPI8"/>
<keyword evidence="2" id="KW-1185">Reference proteome</keyword>
<organism evidence="1 2">
    <name type="scientific">Polytolypa hystricis (strain UAMH7299)</name>
    <dbReference type="NCBI Taxonomy" id="1447883"/>
    <lineage>
        <taxon>Eukaryota</taxon>
        <taxon>Fungi</taxon>
        <taxon>Dikarya</taxon>
        <taxon>Ascomycota</taxon>
        <taxon>Pezizomycotina</taxon>
        <taxon>Eurotiomycetes</taxon>
        <taxon>Eurotiomycetidae</taxon>
        <taxon>Onygenales</taxon>
        <taxon>Onygenales incertae sedis</taxon>
        <taxon>Polytolypa</taxon>
    </lineage>
</organism>